<dbReference type="RefSeq" id="WP_169504285.1">
    <property type="nucleotide sequence ID" value="NZ_JABBPN010000004.1"/>
</dbReference>
<protein>
    <submittedName>
        <fullName evidence="1">YheC/YheD family protein</fullName>
    </submittedName>
</protein>
<name>A0A848M5K9_PAELE</name>
<gene>
    <name evidence="1" type="ORF">HII30_06885</name>
</gene>
<sequence length="457" mass="51490">MSLTFSNVHFSQQPEKVVFMSGSLMRSMGLTGKKQIQLTLGTDSLTVPLKSIDRSGKHVYLSSGLRSNVRVPRSGPAYVHSPKEGHIHLGPVVGVLSDGPSVPGNPFGSRTGYIKQLLREGSKKMYVYAFAPRDINWQKETVNAYILSSGGQFIRKTVPLPDVVYNRLPSRRTDFSNFTNQLRDRFLRRNISFFNWAFFNKSDIYNLLENDVQAGRYVPETYNSPGPERIKDMMERHRFVYYKPSAGSLGNGIYRLTYHPKKGYFARYRSEGGNTLLKFPNFNSLMKMLQSKHGGSLKNYVIQQGIRLIEIDDCPIDFRFHMHKNAKNRWTAVGIGAKKAGRGSVTTHIKNGGQLMTPEQALGLVFGSRSKEVLDRAKQAAIVLAESIESHQSHVLAEIGFDIGIDEDEKIWMFEANSKPGRSIFAHPSLKVEGRASVEHIFEHSLYLSGFFRGNDS</sequence>
<dbReference type="SUPFAM" id="SSF56059">
    <property type="entry name" value="Glutathione synthetase ATP-binding domain-like"/>
    <property type="match status" value="1"/>
</dbReference>
<dbReference type="EMBL" id="JABBPN010000004">
    <property type="protein sequence ID" value="NMO95510.1"/>
    <property type="molecule type" value="Genomic_DNA"/>
</dbReference>
<organism evidence="1 2">
    <name type="scientific">Paenibacillus lemnae</name>
    <dbReference type="NCBI Taxonomy" id="1330551"/>
    <lineage>
        <taxon>Bacteria</taxon>
        <taxon>Bacillati</taxon>
        <taxon>Bacillota</taxon>
        <taxon>Bacilli</taxon>
        <taxon>Bacillales</taxon>
        <taxon>Paenibacillaceae</taxon>
        <taxon>Paenibacillus</taxon>
    </lineage>
</organism>
<evidence type="ECO:0000313" key="1">
    <source>
        <dbReference type="EMBL" id="NMO95510.1"/>
    </source>
</evidence>
<dbReference type="InterPro" id="IPR026838">
    <property type="entry name" value="YheC/D"/>
</dbReference>
<comment type="caution">
    <text evidence="1">The sequence shown here is derived from an EMBL/GenBank/DDBJ whole genome shotgun (WGS) entry which is preliminary data.</text>
</comment>
<dbReference type="Pfam" id="PF14398">
    <property type="entry name" value="ATPgrasp_YheCD"/>
    <property type="match status" value="1"/>
</dbReference>
<keyword evidence="2" id="KW-1185">Reference proteome</keyword>
<accession>A0A848M5K9</accession>
<proteinExistence type="predicted"/>
<dbReference type="AlphaFoldDB" id="A0A848M5K9"/>
<evidence type="ECO:0000313" key="2">
    <source>
        <dbReference type="Proteomes" id="UP000565468"/>
    </source>
</evidence>
<reference evidence="1 2" key="1">
    <citation type="submission" date="2020-04" db="EMBL/GenBank/DDBJ databases">
        <title>Paenibacillus algicola sp. nov., a novel marine bacterium producing alginate lyase.</title>
        <authorList>
            <person name="Huang H."/>
        </authorList>
    </citation>
    <scope>NUCLEOTIDE SEQUENCE [LARGE SCALE GENOMIC DNA]</scope>
    <source>
        <strain evidence="1 2">L7-75</strain>
    </source>
</reference>
<dbReference type="Proteomes" id="UP000565468">
    <property type="component" value="Unassembled WGS sequence"/>
</dbReference>